<evidence type="ECO:0000256" key="5">
    <source>
        <dbReference type="ARBA" id="ARBA00022989"/>
    </source>
</evidence>
<comment type="similarity">
    <text evidence="2">Belongs to the Ca(2+):cation antiporter (CaCA) (TC 2.A.19) family.</text>
</comment>
<dbReference type="PANTHER" id="PTHR12266">
    <property type="entry name" value="NA+/CA2+ K+ INDEPENDENT EXCHANGER"/>
    <property type="match status" value="1"/>
</dbReference>
<feature type="region of interest" description="Disordered" evidence="7">
    <location>
        <begin position="467"/>
        <end position="571"/>
    </location>
</feature>
<dbReference type="STRING" id="933388.S8AJK3"/>
<feature type="transmembrane region" description="Helical" evidence="8">
    <location>
        <begin position="234"/>
        <end position="257"/>
    </location>
</feature>
<feature type="transmembrane region" description="Helical" evidence="8">
    <location>
        <begin position="106"/>
        <end position="125"/>
    </location>
</feature>
<dbReference type="Pfam" id="PF01699">
    <property type="entry name" value="Na_Ca_ex"/>
    <property type="match status" value="2"/>
</dbReference>
<evidence type="ECO:0000256" key="7">
    <source>
        <dbReference type="SAM" id="MobiDB-lite"/>
    </source>
</evidence>
<protein>
    <recommendedName>
        <fullName evidence="9">Sodium/calcium exchanger membrane region domain-containing protein</fullName>
    </recommendedName>
</protein>
<dbReference type="HOGENOM" id="CLU_004979_2_0_1"/>
<organism evidence="10 11">
    <name type="scientific">Penicillium oxalicum (strain 114-2 / CGMCC 5302)</name>
    <name type="common">Penicillium decumbens</name>
    <dbReference type="NCBI Taxonomy" id="933388"/>
    <lineage>
        <taxon>Eukaryota</taxon>
        <taxon>Fungi</taxon>
        <taxon>Dikarya</taxon>
        <taxon>Ascomycota</taxon>
        <taxon>Pezizomycotina</taxon>
        <taxon>Eurotiomycetes</taxon>
        <taxon>Eurotiomycetidae</taxon>
        <taxon>Eurotiales</taxon>
        <taxon>Aspergillaceae</taxon>
        <taxon>Penicillium</taxon>
    </lineage>
</organism>
<evidence type="ECO:0000256" key="6">
    <source>
        <dbReference type="ARBA" id="ARBA00023136"/>
    </source>
</evidence>
<gene>
    <name evidence="10" type="ORF">PDE_00899</name>
</gene>
<keyword evidence="4 8" id="KW-0812">Transmembrane</keyword>
<evidence type="ECO:0000313" key="10">
    <source>
        <dbReference type="EMBL" id="EPS25963.1"/>
    </source>
</evidence>
<keyword evidence="5 8" id="KW-1133">Transmembrane helix</keyword>
<feature type="domain" description="Sodium/calcium exchanger membrane region" evidence="9">
    <location>
        <begin position="874"/>
        <end position="1034"/>
    </location>
</feature>
<feature type="transmembrane region" description="Helical" evidence="8">
    <location>
        <begin position="209"/>
        <end position="228"/>
    </location>
</feature>
<dbReference type="InterPro" id="IPR004837">
    <property type="entry name" value="NaCa_Exmemb"/>
</dbReference>
<feature type="region of interest" description="Disordered" evidence="7">
    <location>
        <begin position="723"/>
        <end position="769"/>
    </location>
</feature>
<evidence type="ECO:0000256" key="3">
    <source>
        <dbReference type="ARBA" id="ARBA00022448"/>
    </source>
</evidence>
<dbReference type="GO" id="GO:0016020">
    <property type="term" value="C:membrane"/>
    <property type="evidence" value="ECO:0007669"/>
    <property type="project" value="UniProtKB-SubCell"/>
</dbReference>
<feature type="domain" description="Sodium/calcium exchanger membrane region" evidence="9">
    <location>
        <begin position="113"/>
        <end position="252"/>
    </location>
</feature>
<feature type="compositionally biased region" description="Basic and acidic residues" evidence="7">
    <location>
        <begin position="428"/>
        <end position="442"/>
    </location>
</feature>
<dbReference type="Proteomes" id="UP000019376">
    <property type="component" value="Unassembled WGS sequence"/>
</dbReference>
<evidence type="ECO:0000259" key="9">
    <source>
        <dbReference type="Pfam" id="PF01699"/>
    </source>
</evidence>
<feature type="transmembrane region" description="Helical" evidence="8">
    <location>
        <begin position="782"/>
        <end position="800"/>
    </location>
</feature>
<evidence type="ECO:0000313" key="11">
    <source>
        <dbReference type="Proteomes" id="UP000019376"/>
    </source>
</evidence>
<dbReference type="EMBL" id="KB644408">
    <property type="protein sequence ID" value="EPS25963.1"/>
    <property type="molecule type" value="Genomic_DNA"/>
</dbReference>
<dbReference type="OrthoDB" id="407410at2759"/>
<feature type="compositionally biased region" description="Polar residues" evidence="7">
    <location>
        <begin position="534"/>
        <end position="548"/>
    </location>
</feature>
<feature type="transmembrane region" description="Helical" evidence="8">
    <location>
        <begin position="901"/>
        <end position="921"/>
    </location>
</feature>
<feature type="transmembrane region" description="Helical" evidence="8">
    <location>
        <begin position="137"/>
        <end position="156"/>
    </location>
</feature>
<dbReference type="eggNOG" id="KOG2399">
    <property type="taxonomic scope" value="Eukaryota"/>
</dbReference>
<feature type="transmembrane region" description="Helical" evidence="8">
    <location>
        <begin position="933"/>
        <end position="961"/>
    </location>
</feature>
<evidence type="ECO:0000256" key="2">
    <source>
        <dbReference type="ARBA" id="ARBA00008170"/>
    </source>
</evidence>
<sequence>MDQLSSIPRTSRSRARYSARPFYISLLVIVTLAVASWCLPRQDHAFHHGSSTASTLFRRAEESECRLVRNVKDQCAYVRENCPDHQDGYLSYLQLYYCALPNAKPVAFLIIILWLSLLFSTIGIAASDFLCINLSTLASILGMSESLTGVTFLAFGNGSPDVFSTFAAMRSNSGSLAIGELIGAATFITSVVAGSMALVRPFRVARRSFVRDVGFFVIAVGFSMVLVADGRLQAWESAAMVALYMFYVVLVVTWHWYIVRRRRNYERDVAARSYFHIPENQELEIEQSMDDDDPGVASESRSLLRGASTDDFDLLERADGLPFWKAEEEDDDVEDDEERNRYLAEIRDNMHVNRRPTGSRRNTSNVIRPSLVGALEFQSVLQSLQKSRTSRRNPIVRFGSYSDVGDDSAQAFDTRSVASHPRATRPTTIDDRLSPHSADVPRARAVSANDADRLEFDRTVFDRQRQAPRLTVRRPSSEYPEDISLEGPSDRPRIKLNTFLTVSPPPSERPTPTASPTIGENRSLSPDLLAHRGQFSSPNYQGPGTHASSPLPVSPRGGHGSDRSEDDIGSPVVPFPEFIDLPPTSPGAPTLRLPHPASSPSEQLWAWDGLEGDVIDATPSRGYGMEQWKSTTLPWLAQIGSALFPTLTGWKSKNSTERLLGIIAAPSVFLLAITVPVVEASTVESSEPNEPAPVPAVVVQEVVEGENHAPVICLPADSPMLQPIEHGLTERPPNGVPGPSESQRKPSISEQIGRPRGDSELPALPHPASDAVATEAKEWNRWLVAIQLFTGPLVITFIAWSSVDTEMDAKDIILTFLISFLFSFVSLGLFIVSTRRKRPWHANHQSIPSYFDAREDSEGPMPQCLPDIWRPFLSMLGFFVAICWIATIATEVVSILKTIGVILNISDSLLGLTVFAVGNSLGDLVADITIARLGYPVMALSACFGGPMLNILLGVGLGGLYMTLSPKHSSPQSAGIIYHASSSYEITISKVLVISGATLLFILAGLLIVVPLNNWRMDRRIGWGLIAVWCVSTLGNVIAEIVM</sequence>
<dbReference type="InterPro" id="IPR044880">
    <property type="entry name" value="NCX_ion-bd_dom_sf"/>
</dbReference>
<accession>S8AJK3</accession>
<feature type="transmembrane region" description="Helical" evidence="8">
    <location>
        <begin position="868"/>
        <end position="889"/>
    </location>
</feature>
<reference evidence="10 11" key="1">
    <citation type="journal article" date="2013" name="PLoS ONE">
        <title>Genomic and secretomic analyses reveal unique features of the lignocellulolytic enzyme system of Penicillium decumbens.</title>
        <authorList>
            <person name="Liu G."/>
            <person name="Zhang L."/>
            <person name="Wei X."/>
            <person name="Zou G."/>
            <person name="Qin Y."/>
            <person name="Ma L."/>
            <person name="Li J."/>
            <person name="Zheng H."/>
            <person name="Wang S."/>
            <person name="Wang C."/>
            <person name="Xun L."/>
            <person name="Zhao G.-P."/>
            <person name="Zhou Z."/>
            <person name="Qu Y."/>
        </authorList>
    </citation>
    <scope>NUCLEOTIDE SEQUENCE [LARGE SCALE GENOMIC DNA]</scope>
    <source>
        <strain evidence="11">114-2 / CGMCC 5302</strain>
    </source>
</reference>
<dbReference type="InterPro" id="IPR051359">
    <property type="entry name" value="CaCA_antiporter"/>
</dbReference>
<dbReference type="PANTHER" id="PTHR12266:SF0">
    <property type="entry name" value="MITOCHONDRIAL SODIUM_CALCIUM EXCHANGER PROTEIN"/>
    <property type="match status" value="1"/>
</dbReference>
<keyword evidence="3" id="KW-0813">Transport</keyword>
<comment type="subcellular location">
    <subcellularLocation>
        <location evidence="1">Membrane</location>
        <topology evidence="1">Multi-pass membrane protein</topology>
    </subcellularLocation>
</comment>
<dbReference type="GO" id="GO:0006874">
    <property type="term" value="P:intracellular calcium ion homeostasis"/>
    <property type="evidence" value="ECO:0007669"/>
    <property type="project" value="TreeGrafter"/>
</dbReference>
<feature type="transmembrane region" description="Helical" evidence="8">
    <location>
        <begin position="991"/>
        <end position="1009"/>
    </location>
</feature>
<dbReference type="GO" id="GO:0008324">
    <property type="term" value="F:monoatomic cation transmembrane transporter activity"/>
    <property type="evidence" value="ECO:0007669"/>
    <property type="project" value="TreeGrafter"/>
</dbReference>
<feature type="transmembrane region" description="Helical" evidence="8">
    <location>
        <begin position="176"/>
        <end position="197"/>
    </location>
</feature>
<proteinExistence type="inferred from homology"/>
<dbReference type="Gene3D" id="1.20.1420.30">
    <property type="entry name" value="NCX, central ion-binding region"/>
    <property type="match status" value="2"/>
</dbReference>
<evidence type="ECO:0000256" key="4">
    <source>
        <dbReference type="ARBA" id="ARBA00022692"/>
    </source>
</evidence>
<keyword evidence="11" id="KW-1185">Reference proteome</keyword>
<feature type="compositionally biased region" description="Polar residues" evidence="7">
    <location>
        <begin position="510"/>
        <end position="524"/>
    </location>
</feature>
<feature type="transmembrane region" description="Helical" evidence="8">
    <location>
        <begin position="1021"/>
        <end position="1042"/>
    </location>
</feature>
<keyword evidence="6 8" id="KW-0472">Membrane</keyword>
<dbReference type="AlphaFoldDB" id="S8AJK3"/>
<evidence type="ECO:0000256" key="1">
    <source>
        <dbReference type="ARBA" id="ARBA00004141"/>
    </source>
</evidence>
<evidence type="ECO:0000256" key="8">
    <source>
        <dbReference type="SAM" id="Phobius"/>
    </source>
</evidence>
<dbReference type="PhylomeDB" id="S8AJK3"/>
<feature type="transmembrane region" description="Helical" evidence="8">
    <location>
        <begin position="812"/>
        <end position="832"/>
    </location>
</feature>
<name>S8AJK3_PENO1</name>
<feature type="region of interest" description="Disordered" evidence="7">
    <location>
        <begin position="412"/>
        <end position="446"/>
    </location>
</feature>
<feature type="transmembrane region" description="Helical" evidence="8">
    <location>
        <begin position="21"/>
        <end position="39"/>
    </location>
</feature>